<dbReference type="Gene3D" id="3.40.50.300">
    <property type="entry name" value="P-loop containing nucleotide triphosphate hydrolases"/>
    <property type="match status" value="1"/>
</dbReference>
<dbReference type="InterPro" id="IPR000792">
    <property type="entry name" value="Tscrpt_reg_LuxR_C"/>
</dbReference>
<evidence type="ECO:0000313" key="5">
    <source>
        <dbReference type="EMBL" id="MEX5717011.1"/>
    </source>
</evidence>
<dbReference type="EMBL" id="JBFNXQ010000002">
    <property type="protein sequence ID" value="MEX5717011.1"/>
    <property type="molecule type" value="Genomic_DNA"/>
</dbReference>
<evidence type="ECO:0000259" key="4">
    <source>
        <dbReference type="PROSITE" id="PS50043"/>
    </source>
</evidence>
<dbReference type="RefSeq" id="WP_369202457.1">
    <property type="nucleotide sequence ID" value="NZ_JBFNXQ010000002.1"/>
</dbReference>
<dbReference type="SUPFAM" id="SSF48452">
    <property type="entry name" value="TPR-like"/>
    <property type="match status" value="1"/>
</dbReference>
<dbReference type="PANTHER" id="PTHR44688">
    <property type="entry name" value="DNA-BINDING TRANSCRIPTIONAL ACTIVATOR DEVR_DOSR"/>
    <property type="match status" value="1"/>
</dbReference>
<keyword evidence="2" id="KW-0238">DNA-binding</keyword>
<evidence type="ECO:0000256" key="2">
    <source>
        <dbReference type="ARBA" id="ARBA00023125"/>
    </source>
</evidence>
<accession>A0ABV3X915</accession>
<gene>
    <name evidence="5" type="ORF">ABQ292_01350</name>
</gene>
<keyword evidence="3" id="KW-0804">Transcription</keyword>
<feature type="domain" description="HTH luxR-type" evidence="4">
    <location>
        <begin position="832"/>
        <end position="897"/>
    </location>
</feature>
<dbReference type="InterPro" id="IPR041617">
    <property type="entry name" value="TPR_MalT"/>
</dbReference>
<dbReference type="PRINTS" id="PR00038">
    <property type="entry name" value="HTHLUXR"/>
</dbReference>
<dbReference type="InterPro" id="IPR059106">
    <property type="entry name" value="WHD_MalT"/>
</dbReference>
<dbReference type="InterPro" id="IPR011990">
    <property type="entry name" value="TPR-like_helical_dom_sf"/>
</dbReference>
<evidence type="ECO:0000256" key="1">
    <source>
        <dbReference type="ARBA" id="ARBA00023015"/>
    </source>
</evidence>
<organism evidence="5 6">
    <name type="scientific">Geodermatophilus maliterrae</name>
    <dbReference type="NCBI Taxonomy" id="3162531"/>
    <lineage>
        <taxon>Bacteria</taxon>
        <taxon>Bacillati</taxon>
        <taxon>Actinomycetota</taxon>
        <taxon>Actinomycetes</taxon>
        <taxon>Geodermatophilales</taxon>
        <taxon>Geodermatophilaceae</taxon>
        <taxon>Geodermatophilus</taxon>
    </lineage>
</organism>
<keyword evidence="1" id="KW-0805">Transcription regulation</keyword>
<dbReference type="Gene3D" id="1.25.40.10">
    <property type="entry name" value="Tetratricopeptide repeat domain"/>
    <property type="match status" value="1"/>
</dbReference>
<dbReference type="Gene3D" id="1.10.10.10">
    <property type="entry name" value="Winged helix-like DNA-binding domain superfamily/Winged helix DNA-binding domain"/>
    <property type="match status" value="1"/>
</dbReference>
<dbReference type="PANTHER" id="PTHR44688:SF16">
    <property type="entry name" value="DNA-BINDING TRANSCRIPTIONAL ACTIVATOR DEVR_DOSR"/>
    <property type="match status" value="1"/>
</dbReference>
<dbReference type="SUPFAM" id="SSF46894">
    <property type="entry name" value="C-terminal effector domain of the bipartite response regulators"/>
    <property type="match status" value="1"/>
</dbReference>
<name>A0ABV3X915_9ACTN</name>
<dbReference type="Pfam" id="PF17874">
    <property type="entry name" value="TPR_MalT"/>
    <property type="match status" value="1"/>
</dbReference>
<evidence type="ECO:0000313" key="6">
    <source>
        <dbReference type="Proteomes" id="UP001560045"/>
    </source>
</evidence>
<keyword evidence="6" id="KW-1185">Reference proteome</keyword>
<evidence type="ECO:0000256" key="3">
    <source>
        <dbReference type="ARBA" id="ARBA00023163"/>
    </source>
</evidence>
<dbReference type="Pfam" id="PF25873">
    <property type="entry name" value="WHD_MalT"/>
    <property type="match status" value="1"/>
</dbReference>
<dbReference type="SMART" id="SM00421">
    <property type="entry name" value="HTH_LUXR"/>
    <property type="match status" value="1"/>
</dbReference>
<comment type="caution">
    <text evidence="5">The sequence shown here is derived from an EMBL/GenBank/DDBJ whole genome shotgun (WGS) entry which is preliminary data.</text>
</comment>
<dbReference type="SUPFAM" id="SSF52540">
    <property type="entry name" value="P-loop containing nucleoside triphosphate hydrolases"/>
    <property type="match status" value="1"/>
</dbReference>
<dbReference type="PROSITE" id="PS50043">
    <property type="entry name" value="HTH_LUXR_2"/>
    <property type="match status" value="1"/>
</dbReference>
<dbReference type="CDD" id="cd06170">
    <property type="entry name" value="LuxR_C_like"/>
    <property type="match status" value="1"/>
</dbReference>
<proteinExistence type="predicted"/>
<dbReference type="Proteomes" id="UP001560045">
    <property type="component" value="Unassembled WGS sequence"/>
</dbReference>
<dbReference type="InterPro" id="IPR036388">
    <property type="entry name" value="WH-like_DNA-bd_sf"/>
</dbReference>
<dbReference type="Pfam" id="PF00196">
    <property type="entry name" value="GerE"/>
    <property type="match status" value="1"/>
</dbReference>
<sequence>MAGPLLETKLHVPRARRGLVARPRLTERLSRGAETSLTLVSAPAGFGKTTLLTDWLGSPVEGRSVAWLSLDQRDNDPAVFWTYVVAALQAVEPDTGAGARLLLQPPGSPSEAILSSLLNDLSGIPHDVVLVLDDYHVIEAGEVQHGMAFLLGHLPPQVHLIIATRADPSLPLARMRVRGELVEVRVADLRFTADEAAAYLDEVMGLALTAEDVGALERRTEGWIAALQLAALSMQGRDDVAGFIAGFAGDDRYVVDFLVEEVLQRQSDSVRDFLLQTSVLTRLDGALCDAVTGRDGGRAMLDALDRANLFLVPLDDRRRWYRYHHLFADVLRARLLDEQPGRVRELHLRASEWCEQNGERPEAVQHALDAGDFERAAGLVELAIPALRQARQEATLRRWLEALPDELLRSRPVLTIGYVGSLMSRGDVDGVEERLDDAERCLHAAREPDGSAGDVVVVDQAGYRALPSSIATYRAGRALVLGDVAATMTYARRALDLAVADDHLARGAPAALLGLAHWTGGQLDTARRWYADATASLAAAGHHSDVLGGALVLADIAVAQGRLREAMSTYQRGLHRAEQSDPPLRGAADMHVGMGQLLCERGDLDGALRHLLVSRELGEHGGLPQNRYRWRVAMARIRAAEGDPEGALGLLGEAERLYVGDFSPEVRPVAALRARLRVAQGRWAEALSWARERGLAVDDELSYLREFEHATLARALVARCAAERDERSIDEAARLLERLLSAAEDGSRTGSVIDVLVVQAVASRLRGDLPAALGSLHRALALAEPEGYVRVFVDEGPPMAALLRAAAKRGAPGYVRRLLAGFDDTASGVAVQRGVIDPLSARELDVLRLLGSDLAGPDIARELVVSLNTVRTHTRNIYAKLAVTNRRAAVRRAEELHLLSRGRAVVRQGSVVPGR</sequence>
<protein>
    <submittedName>
        <fullName evidence="5">LuxR C-terminal-related transcriptional regulator</fullName>
    </submittedName>
</protein>
<dbReference type="InterPro" id="IPR016032">
    <property type="entry name" value="Sig_transdc_resp-reg_C-effctor"/>
</dbReference>
<dbReference type="InterPro" id="IPR027417">
    <property type="entry name" value="P-loop_NTPase"/>
</dbReference>
<reference evidence="5 6" key="1">
    <citation type="submission" date="2024-06" db="EMBL/GenBank/DDBJ databases">
        <title>Draft genome sequence of Geodermatophilus badlandi, a novel member of the Geodermatophilaceae isolated from badland sedimentary rocks in the Red desert, Wyoming, USA.</title>
        <authorList>
            <person name="Ben Tekaya S."/>
            <person name="Nouioui I."/>
            <person name="Flores G.M."/>
            <person name="Shaal M.N."/>
            <person name="Bredoire F."/>
            <person name="Basile F."/>
            <person name="Van Diepen L."/>
            <person name="Ward N.L."/>
        </authorList>
    </citation>
    <scope>NUCLEOTIDE SEQUENCE [LARGE SCALE GENOMIC DNA]</scope>
    <source>
        <strain evidence="5 6">WL48A</strain>
    </source>
</reference>